<evidence type="ECO:0000313" key="3">
    <source>
        <dbReference type="Proteomes" id="UP000198531"/>
    </source>
</evidence>
<sequence length="224" mass="25870">MQEYVVKRADRPVPLSANHEETPWERANQFEVNSFSWHESGPKPRTIGRVLYDADALYLWFDVEDHHIEATVTELNGPTYRDSSVEFFSRPDPESNEKYFNFEANCCGQFKLAWQGPGWQERGIDRDLISSDLAASVAVETSVPRETREPKHDDESWWLAAEIPFSVLTELTGIELAPSKGTCWRGNFYRSGVQSDSQKATWNRIEKSKPAYHSPEYFGRLRFN</sequence>
<dbReference type="SUPFAM" id="SSF49344">
    <property type="entry name" value="CBD9-like"/>
    <property type="match status" value="1"/>
</dbReference>
<dbReference type="Gene3D" id="2.60.40.1190">
    <property type="match status" value="1"/>
</dbReference>
<dbReference type="GO" id="GO:0004553">
    <property type="term" value="F:hydrolase activity, hydrolyzing O-glycosyl compounds"/>
    <property type="evidence" value="ECO:0007669"/>
    <property type="project" value="InterPro"/>
</dbReference>
<name>A0A1I6IFS6_9EURY</name>
<dbReference type="AlphaFoldDB" id="A0A1I6IFS6"/>
<organism evidence="2 3">
    <name type="scientific">Halogeometricum rufum</name>
    <dbReference type="NCBI Taxonomy" id="553469"/>
    <lineage>
        <taxon>Archaea</taxon>
        <taxon>Methanobacteriati</taxon>
        <taxon>Methanobacteriota</taxon>
        <taxon>Stenosarchaea group</taxon>
        <taxon>Halobacteria</taxon>
        <taxon>Halobacteriales</taxon>
        <taxon>Haloferacaceae</taxon>
        <taxon>Halogeometricum</taxon>
    </lineage>
</organism>
<dbReference type="Proteomes" id="UP000198531">
    <property type="component" value="Unassembled WGS sequence"/>
</dbReference>
<reference evidence="3" key="1">
    <citation type="submission" date="2016-10" db="EMBL/GenBank/DDBJ databases">
        <authorList>
            <person name="Varghese N."/>
            <person name="Submissions S."/>
        </authorList>
    </citation>
    <scope>NUCLEOTIDE SEQUENCE [LARGE SCALE GENOMIC DNA]</scope>
    <source>
        <strain evidence="3">CGMCC 1.7736</strain>
    </source>
</reference>
<dbReference type="Pfam" id="PF16011">
    <property type="entry name" value="CBM9_2"/>
    <property type="match status" value="1"/>
</dbReference>
<protein>
    <submittedName>
        <fullName evidence="2">Carbohydrate-binding family 9</fullName>
    </submittedName>
</protein>
<dbReference type="STRING" id="553469.SAMN04487947_3150"/>
<dbReference type="GO" id="GO:0030246">
    <property type="term" value="F:carbohydrate binding"/>
    <property type="evidence" value="ECO:0007669"/>
    <property type="project" value="InterPro"/>
</dbReference>
<gene>
    <name evidence="2" type="ORF">SAMN04487947_3150</name>
</gene>
<proteinExistence type="predicted"/>
<dbReference type="GO" id="GO:0016052">
    <property type="term" value="P:carbohydrate catabolic process"/>
    <property type="evidence" value="ECO:0007669"/>
    <property type="project" value="InterPro"/>
</dbReference>
<evidence type="ECO:0000259" key="1">
    <source>
        <dbReference type="Pfam" id="PF16011"/>
    </source>
</evidence>
<dbReference type="RefSeq" id="WP_089809374.1">
    <property type="nucleotide sequence ID" value="NZ_FOYT01000003.1"/>
</dbReference>
<accession>A0A1I6IFS6</accession>
<dbReference type="OrthoDB" id="306059at2157"/>
<dbReference type="CDD" id="cd09620">
    <property type="entry name" value="CBM9_like_3"/>
    <property type="match status" value="1"/>
</dbReference>
<dbReference type="InterPro" id="IPR010502">
    <property type="entry name" value="Carb-bd_dom_fam9"/>
</dbReference>
<feature type="domain" description="Carbohydrate-binding" evidence="1">
    <location>
        <begin position="25"/>
        <end position="223"/>
    </location>
</feature>
<evidence type="ECO:0000313" key="2">
    <source>
        <dbReference type="EMBL" id="SFR65558.1"/>
    </source>
</evidence>
<dbReference type="EMBL" id="FOYT01000003">
    <property type="protein sequence ID" value="SFR65558.1"/>
    <property type="molecule type" value="Genomic_DNA"/>
</dbReference>
<keyword evidence="3" id="KW-1185">Reference proteome</keyword>